<dbReference type="AlphaFoldDB" id="A0A699HX27"/>
<feature type="compositionally biased region" description="Polar residues" evidence="2">
    <location>
        <begin position="336"/>
        <end position="346"/>
    </location>
</feature>
<feature type="coiled-coil region" evidence="1">
    <location>
        <begin position="431"/>
        <end position="487"/>
    </location>
</feature>
<feature type="non-terminal residue" evidence="3">
    <location>
        <position position="1"/>
    </location>
</feature>
<dbReference type="EMBL" id="BKCJ010218912">
    <property type="protein sequence ID" value="GEY88316.1"/>
    <property type="molecule type" value="Genomic_DNA"/>
</dbReference>
<accession>A0A699HX27</accession>
<name>A0A699HX27_TANCI</name>
<evidence type="ECO:0008006" key="4">
    <source>
        <dbReference type="Google" id="ProtNLM"/>
    </source>
</evidence>
<feature type="coiled-coil region" evidence="1">
    <location>
        <begin position="185"/>
        <end position="212"/>
    </location>
</feature>
<reference evidence="3" key="1">
    <citation type="journal article" date="2019" name="Sci. Rep.">
        <title>Draft genome of Tanacetum cinerariifolium, the natural source of mosquito coil.</title>
        <authorList>
            <person name="Yamashiro T."/>
            <person name="Shiraishi A."/>
            <person name="Satake H."/>
            <person name="Nakayama K."/>
        </authorList>
    </citation>
    <scope>NUCLEOTIDE SEQUENCE</scope>
</reference>
<gene>
    <name evidence="3" type="ORF">Tci_460290</name>
</gene>
<organism evidence="3">
    <name type="scientific">Tanacetum cinerariifolium</name>
    <name type="common">Dalmatian daisy</name>
    <name type="synonym">Chrysanthemum cinerariifolium</name>
    <dbReference type="NCBI Taxonomy" id="118510"/>
    <lineage>
        <taxon>Eukaryota</taxon>
        <taxon>Viridiplantae</taxon>
        <taxon>Streptophyta</taxon>
        <taxon>Embryophyta</taxon>
        <taxon>Tracheophyta</taxon>
        <taxon>Spermatophyta</taxon>
        <taxon>Magnoliopsida</taxon>
        <taxon>eudicotyledons</taxon>
        <taxon>Gunneridae</taxon>
        <taxon>Pentapetalae</taxon>
        <taxon>asterids</taxon>
        <taxon>campanulids</taxon>
        <taxon>Asterales</taxon>
        <taxon>Asteraceae</taxon>
        <taxon>Asteroideae</taxon>
        <taxon>Anthemideae</taxon>
        <taxon>Anthemidinae</taxon>
        <taxon>Tanacetum</taxon>
    </lineage>
</organism>
<keyword evidence="1" id="KW-0175">Coiled coil</keyword>
<evidence type="ECO:0000256" key="1">
    <source>
        <dbReference type="SAM" id="Coils"/>
    </source>
</evidence>
<proteinExistence type="predicted"/>
<protein>
    <recommendedName>
        <fullName evidence="4">Synaptobrevin, longin-like domain protein</fullName>
    </recommendedName>
</protein>
<comment type="caution">
    <text evidence="3">The sequence shown here is derived from an EMBL/GenBank/DDBJ whole genome shotgun (WGS) entry which is preliminary data.</text>
</comment>
<feature type="region of interest" description="Disordered" evidence="2">
    <location>
        <begin position="322"/>
        <end position="353"/>
    </location>
</feature>
<evidence type="ECO:0000313" key="3">
    <source>
        <dbReference type="EMBL" id="GEY88316.1"/>
    </source>
</evidence>
<evidence type="ECO:0000256" key="2">
    <source>
        <dbReference type="SAM" id="MobiDB-lite"/>
    </source>
</evidence>
<sequence length="623" mass="70645">ALRLDDAEGIECLPNEEIFVELARMGYKKPSTKLTFYKAFFSSQWRFLIHNILQCMSAKGTSQNEFSSSMASVVICLSTGDLSSYSTKYTSPALTQKVFANIRRVGKGFSRVDTPLFKGMLVAQEVGKDADEVHAEDVNVASIVAEGAASDDVNVAGEEPFIPSLTPTTPPPQPSKAIPFTSQDKVAQALEITKLKSRVKKLERRNKASKLKRLKKDVILEDAKDVAVKKSANVEDNVDIQGRKVESQAEIYKINLEHAKKGRKAESQAEIYKIDLEHANKVLSMQEDESEPAEIQEVVDVVTTAKIITEVVTAASITAAPSRRRKEVVIRDPQEEYTTSTINPAETKSKDKGKRILVEEPKPLKKQQQIKQDKKYARELEAELNKNIDCDEVIDHVKRKAKEDPAVKKYQALKRKPQTEAQARKNMMLYLKNVADFLQKTKEQIEEEESRALKRINETPAERAAKRQKLDEEVEELKRHLQIMPNEDDDVYTKATPLARKVPVVDYEIINMNNKPYFKIIRADGTYQLYKNQRSVHGQAKVKSWKLLESCGMQIITFTIIQLILLVERKYLLTRFTLDQMLNAVRLEVEEESEVSLELLRKSRKICYVFNAAGERLSAAKPS</sequence>